<dbReference type="GO" id="GO:0016020">
    <property type="term" value="C:membrane"/>
    <property type="evidence" value="ECO:0007669"/>
    <property type="project" value="TreeGrafter"/>
</dbReference>
<keyword evidence="1" id="KW-0812">Transmembrane</keyword>
<keyword evidence="1" id="KW-1133">Transmembrane helix</keyword>
<feature type="transmembrane region" description="Helical" evidence="1">
    <location>
        <begin position="70"/>
        <end position="88"/>
    </location>
</feature>
<dbReference type="InterPro" id="IPR002656">
    <property type="entry name" value="Acyl_transf_3_dom"/>
</dbReference>
<feature type="transmembrane region" description="Helical" evidence="1">
    <location>
        <begin position="261"/>
        <end position="278"/>
    </location>
</feature>
<dbReference type="RefSeq" id="WP_313498786.1">
    <property type="nucleotide sequence ID" value="NZ_CP134879.1"/>
</dbReference>
<dbReference type="AlphaFoldDB" id="A0AA96F6U4"/>
<accession>A0AA96F6U4</accession>
<feature type="transmembrane region" description="Helical" evidence="1">
    <location>
        <begin position="284"/>
        <end position="305"/>
    </location>
</feature>
<dbReference type="Pfam" id="PF01757">
    <property type="entry name" value="Acyl_transf_3"/>
    <property type="match status" value="1"/>
</dbReference>
<dbReference type="EC" id="2.3.-.-" evidence="3"/>
<keyword evidence="1" id="KW-0472">Membrane</keyword>
<protein>
    <submittedName>
        <fullName evidence="3">Acyltransferase</fullName>
        <ecNumber evidence="3">2.3.-.-</ecNumber>
    </submittedName>
</protein>
<evidence type="ECO:0000313" key="3">
    <source>
        <dbReference type="EMBL" id="WNM24684.1"/>
    </source>
</evidence>
<keyword evidence="3" id="KW-0012">Acyltransferase</keyword>
<keyword evidence="4" id="KW-1185">Reference proteome</keyword>
<reference evidence="3 4" key="1">
    <citation type="submission" date="2023-09" db="EMBL/GenBank/DDBJ databases">
        <title>Demequina sp. a novel bacteria isolated from Capsicum annuum.</title>
        <authorList>
            <person name="Humaira Z."/>
            <person name="Lee J."/>
            <person name="Cho D."/>
        </authorList>
    </citation>
    <scope>NUCLEOTIDE SEQUENCE [LARGE SCALE GENOMIC DNA]</scope>
    <source>
        <strain evidence="3 4">OYTSA14</strain>
    </source>
</reference>
<name>A0AA96F6U4_9MICO</name>
<keyword evidence="3" id="KW-0808">Transferase</keyword>
<dbReference type="GO" id="GO:0016747">
    <property type="term" value="F:acyltransferase activity, transferring groups other than amino-acyl groups"/>
    <property type="evidence" value="ECO:0007669"/>
    <property type="project" value="InterPro"/>
</dbReference>
<feature type="transmembrane region" description="Helical" evidence="1">
    <location>
        <begin position="192"/>
        <end position="217"/>
    </location>
</feature>
<dbReference type="InterPro" id="IPR050879">
    <property type="entry name" value="Acyltransferase_3"/>
</dbReference>
<dbReference type="PANTHER" id="PTHR23028:SF53">
    <property type="entry name" value="ACYL_TRANSF_3 DOMAIN-CONTAINING PROTEIN"/>
    <property type="match status" value="1"/>
</dbReference>
<evidence type="ECO:0000259" key="2">
    <source>
        <dbReference type="Pfam" id="PF01757"/>
    </source>
</evidence>
<organism evidence="3 4">
    <name type="scientific">Demequina capsici</name>
    <dbReference type="NCBI Taxonomy" id="3075620"/>
    <lineage>
        <taxon>Bacteria</taxon>
        <taxon>Bacillati</taxon>
        <taxon>Actinomycetota</taxon>
        <taxon>Actinomycetes</taxon>
        <taxon>Micrococcales</taxon>
        <taxon>Demequinaceae</taxon>
        <taxon>Demequina</taxon>
    </lineage>
</organism>
<proteinExistence type="predicted"/>
<dbReference type="EMBL" id="CP134879">
    <property type="protein sequence ID" value="WNM24684.1"/>
    <property type="molecule type" value="Genomic_DNA"/>
</dbReference>
<feature type="transmembrane region" description="Helical" evidence="1">
    <location>
        <begin position="237"/>
        <end position="254"/>
    </location>
</feature>
<feature type="transmembrane region" description="Helical" evidence="1">
    <location>
        <begin position="159"/>
        <end position="180"/>
    </location>
</feature>
<evidence type="ECO:0000313" key="4">
    <source>
        <dbReference type="Proteomes" id="UP001304125"/>
    </source>
</evidence>
<feature type="transmembrane region" description="Helical" evidence="1">
    <location>
        <begin position="317"/>
        <end position="333"/>
    </location>
</feature>
<gene>
    <name evidence="3" type="ORF">RN606_00620</name>
</gene>
<dbReference type="GO" id="GO:0000271">
    <property type="term" value="P:polysaccharide biosynthetic process"/>
    <property type="evidence" value="ECO:0007669"/>
    <property type="project" value="TreeGrafter"/>
</dbReference>
<feature type="transmembrane region" description="Helical" evidence="1">
    <location>
        <begin position="353"/>
        <end position="377"/>
    </location>
</feature>
<dbReference type="PANTHER" id="PTHR23028">
    <property type="entry name" value="ACETYLTRANSFERASE"/>
    <property type="match status" value="1"/>
</dbReference>
<sequence length="401" mass="42991">MSDVTPARTVPADDPARAVGRRFAGLEGYRGLAALAIVVYHVYQHVEAADPGSLGAQDSASYTALHGLDGLVSLFFVLSAFLLFLPYARAVLGGGDGPSGRAFLVRRAARIVPLYLVATLVVWSARNSDIPGAWQDLLLHLTFTQVYSNDYVFATIGPAWSLAVEVQFYLLLALLGAGLTAWGRRLSARGRLVLLVSSVSVMFVGSLAYKLSSWLVTGVYGDDWRVWFGLPAKLDEFALGMGLAIVVAIGRVRLGRAAVEVTRLVGLGIVVAAFILRPDGAGTHAWFHTVTAVGFAAMLAASVLGRGDWWTTTLGRQPLALLGLVSYSLYLWHEPLMLLLDSRGLLPAATGLPGFAVLLAIVVPLAVLVAWVSYQVIERPGNALRGLVDRQGRSRDYYDGS</sequence>
<feature type="domain" description="Acyltransferase 3" evidence="2">
    <location>
        <begin position="24"/>
        <end position="371"/>
    </location>
</feature>
<dbReference type="Proteomes" id="UP001304125">
    <property type="component" value="Chromosome"/>
</dbReference>
<evidence type="ECO:0000256" key="1">
    <source>
        <dbReference type="SAM" id="Phobius"/>
    </source>
</evidence>